<name>A0A172WZG8_9ABAC</name>
<protein>
    <submittedName>
        <fullName evidence="1">ORF-92</fullName>
    </submittedName>
</protein>
<gene>
    <name evidence="1" type="ORF">CapoNPV_092</name>
</gene>
<accession>A0A172WZG8</accession>
<dbReference type="Pfam" id="PF17601">
    <property type="entry name" value="DUF5497"/>
    <property type="match status" value="1"/>
</dbReference>
<dbReference type="GeneID" id="27924316"/>
<evidence type="ECO:0000313" key="2">
    <source>
        <dbReference type="Proteomes" id="UP000203996"/>
    </source>
</evidence>
<dbReference type="KEGG" id="vg:27924316"/>
<organism evidence="1 2">
    <name type="scientific">Catopsilia pomona nucleopolyhedrovirus</name>
    <dbReference type="NCBI Taxonomy" id="1850906"/>
    <lineage>
        <taxon>Viruses</taxon>
        <taxon>Viruses incertae sedis</taxon>
        <taxon>Naldaviricetes</taxon>
        <taxon>Lefavirales</taxon>
        <taxon>Baculoviridae</taxon>
        <taxon>Alphabaculovirus</taxon>
        <taxon>Alphabaculovirus capomonae</taxon>
    </lineage>
</organism>
<proteinExistence type="predicted"/>
<dbReference type="Proteomes" id="UP000203996">
    <property type="component" value="Segment"/>
</dbReference>
<dbReference type="RefSeq" id="YP_009255349.1">
    <property type="nucleotide sequence ID" value="NC_030240.1"/>
</dbReference>
<keyword evidence="2" id="KW-1185">Reference proteome</keyword>
<dbReference type="InterPro" id="IPR020312">
    <property type="entry name" value="DUF5497"/>
</dbReference>
<dbReference type="OrthoDB" id="21819at10239"/>
<reference evidence="1 2" key="1">
    <citation type="journal article" date="2016" name="PLoS ONE">
        <title>Genome Sequencing and Analysis of Catopsilia pomona nucleopolyhedrovirus: A Distinct Species in Group I Alphabaculovirus.</title>
        <authorList>
            <person name="Wang J."/>
            <person name="Zhu Z."/>
            <person name="Zhang L."/>
            <person name="Hou D."/>
            <person name="Wang M."/>
            <person name="Arif B."/>
            <person name="Kou Z."/>
            <person name="Wang H."/>
            <person name="Deng F."/>
            <person name="Hu Z."/>
        </authorList>
    </citation>
    <scope>NUCLEOTIDE SEQUENCE [LARGE SCALE GENOMIC DNA]</scope>
    <source>
        <strain evidence="1">416</strain>
    </source>
</reference>
<dbReference type="EMBL" id="KU565883">
    <property type="protein sequence ID" value="ANF29740.1"/>
    <property type="molecule type" value="Genomic_DNA"/>
</dbReference>
<sequence length="113" mass="13544">MRARASYNMVIMEEQQPCKTTNWQLIDDALLKKICKVYANLDQYLQMYNNLERLIDDEIDSIIDEEETEENKISAVDNYENEREKIRIFLRNSMTTEKERDMYALAIKLKILL</sequence>
<evidence type="ECO:0000313" key="1">
    <source>
        <dbReference type="EMBL" id="ANF29740.1"/>
    </source>
</evidence>